<dbReference type="HOGENOM" id="CLU_3143209_0_0_1"/>
<organism evidence="1 2">
    <name type="scientific">Glarea lozoyensis (strain ATCC 20868 / MF5171)</name>
    <dbReference type="NCBI Taxonomy" id="1116229"/>
    <lineage>
        <taxon>Eukaryota</taxon>
        <taxon>Fungi</taxon>
        <taxon>Dikarya</taxon>
        <taxon>Ascomycota</taxon>
        <taxon>Pezizomycotina</taxon>
        <taxon>Leotiomycetes</taxon>
        <taxon>Helotiales</taxon>
        <taxon>Helotiaceae</taxon>
        <taxon>Glarea</taxon>
    </lineage>
</organism>
<dbReference type="RefSeq" id="XP_008086716.1">
    <property type="nucleotide sequence ID" value="XM_008088525.1"/>
</dbReference>
<dbReference type="KEGG" id="glz:GLAREA_01309"/>
<dbReference type="AlphaFoldDB" id="S3CFV8"/>
<dbReference type="GeneID" id="19460367"/>
<protein>
    <submittedName>
        <fullName evidence="1">Uncharacterized protein</fullName>
    </submittedName>
</protein>
<dbReference type="EMBL" id="KE145371">
    <property type="protein sequence ID" value="EPE25397.1"/>
    <property type="molecule type" value="Genomic_DNA"/>
</dbReference>
<proteinExistence type="predicted"/>
<sequence length="49" mass="5243">MSSPAGPCSVYFWPPPAGARRRISSDPRIGRPIALLAIAPLPANEAYHN</sequence>
<gene>
    <name evidence="1" type="ORF">GLAREA_01309</name>
</gene>
<evidence type="ECO:0000313" key="2">
    <source>
        <dbReference type="Proteomes" id="UP000016922"/>
    </source>
</evidence>
<evidence type="ECO:0000313" key="1">
    <source>
        <dbReference type="EMBL" id="EPE25397.1"/>
    </source>
</evidence>
<name>S3CFV8_GLAL2</name>
<reference evidence="1 2" key="1">
    <citation type="journal article" date="2013" name="BMC Genomics">
        <title>Genomics-driven discovery of the pneumocandin biosynthetic gene cluster in the fungus Glarea lozoyensis.</title>
        <authorList>
            <person name="Chen L."/>
            <person name="Yue Q."/>
            <person name="Zhang X."/>
            <person name="Xiang M."/>
            <person name="Wang C."/>
            <person name="Li S."/>
            <person name="Che Y."/>
            <person name="Ortiz-Lopez F.J."/>
            <person name="Bills G.F."/>
            <person name="Liu X."/>
            <person name="An Z."/>
        </authorList>
    </citation>
    <scope>NUCLEOTIDE SEQUENCE [LARGE SCALE GENOMIC DNA]</scope>
    <source>
        <strain evidence="2">ATCC 20868 / MF5171</strain>
    </source>
</reference>
<dbReference type="Proteomes" id="UP000016922">
    <property type="component" value="Unassembled WGS sequence"/>
</dbReference>
<accession>S3CFV8</accession>
<keyword evidence="2" id="KW-1185">Reference proteome</keyword>